<evidence type="ECO:0000259" key="2">
    <source>
        <dbReference type="Pfam" id="PF05707"/>
    </source>
</evidence>
<accession>A0A4Q1AY15</accession>
<evidence type="ECO:0000313" key="4">
    <source>
        <dbReference type="Proteomes" id="UP000289718"/>
    </source>
</evidence>
<dbReference type="Gene3D" id="3.40.50.300">
    <property type="entry name" value="P-loop containing nucleotide triphosphate hydrolases"/>
    <property type="match status" value="1"/>
</dbReference>
<proteinExistence type="predicted"/>
<dbReference type="InterPro" id="IPR008900">
    <property type="entry name" value="Zot_N"/>
</dbReference>
<protein>
    <recommendedName>
        <fullName evidence="2">Zona occludens toxin N-terminal domain-containing protein</fullName>
    </recommendedName>
</protein>
<dbReference type="SUPFAM" id="SSF52540">
    <property type="entry name" value="P-loop containing nucleoside triphosphate hydrolases"/>
    <property type="match status" value="1"/>
</dbReference>
<feature type="domain" description="Zona occludens toxin N-terminal" evidence="2">
    <location>
        <begin position="1"/>
        <end position="205"/>
    </location>
</feature>
<dbReference type="RefSeq" id="WP_129060354.1">
    <property type="nucleotide sequence ID" value="NZ_NXIE01000001.1"/>
</dbReference>
<comment type="caution">
    <text evidence="3">The sequence shown here is derived from an EMBL/GenBank/DDBJ whole genome shotgun (WGS) entry which is preliminary data.</text>
</comment>
<evidence type="ECO:0000256" key="1">
    <source>
        <dbReference type="SAM" id="Phobius"/>
    </source>
</evidence>
<dbReference type="EMBL" id="NXIE01000001">
    <property type="protein sequence ID" value="RXK14243.1"/>
    <property type="molecule type" value="Genomic_DNA"/>
</dbReference>
<sequence length="356" mass="42270">MITFITGFPGSGKTYFEIDKIYNILSNNHNLSKNIEVIYTNINGMKFDKFPSNNIELKKLHIEDFYKYLEESHKIYELYKNSDNVDEYLLKHTKEKGFFNALIVFDECHDFLSKQDKVKVYWLTYHRHLHHEIDLLTQNKSLINSIYRGIPEQFIEAQPRSKKLFSNSLSYKYYASFAMRKADLFNNSSIKTKKEVFDLYTSGNTSKQKSILVKFILIALIGLSATITLFVFVFYNLKVEENEPIKKEVKKIEKPISNETIRRVKNKFDFNNYVVEITYNSLDGYFINDNYYSIFHFKNFLRTTNAKILSRYNIANIGNYKVTKLYVRTNKEALKQFFLMPKIDEKNEIKDIKVEF</sequence>
<reference evidence="3 4" key="1">
    <citation type="submission" date="2017-09" db="EMBL/GenBank/DDBJ databases">
        <title>Genomics of the genus Arcobacter.</title>
        <authorList>
            <person name="Perez-Cataluna A."/>
            <person name="Figueras M.J."/>
            <person name="Salas-Masso N."/>
        </authorList>
    </citation>
    <scope>NUCLEOTIDE SEQUENCE [LARGE SCALE GENOMIC DNA]</scope>
    <source>
        <strain evidence="3 4">F156-34</strain>
    </source>
</reference>
<name>A0A4Q1AY15_9BACT</name>
<keyword evidence="4" id="KW-1185">Reference proteome</keyword>
<evidence type="ECO:0000313" key="3">
    <source>
        <dbReference type="EMBL" id="RXK14243.1"/>
    </source>
</evidence>
<dbReference type="Proteomes" id="UP000289718">
    <property type="component" value="Unassembled WGS sequence"/>
</dbReference>
<dbReference type="Pfam" id="PF05707">
    <property type="entry name" value="Zot"/>
    <property type="match status" value="1"/>
</dbReference>
<organism evidence="3 4">
    <name type="scientific">Halarcobacter mediterraneus</name>
    <dbReference type="NCBI Taxonomy" id="2023153"/>
    <lineage>
        <taxon>Bacteria</taxon>
        <taxon>Pseudomonadati</taxon>
        <taxon>Campylobacterota</taxon>
        <taxon>Epsilonproteobacteria</taxon>
        <taxon>Campylobacterales</taxon>
        <taxon>Arcobacteraceae</taxon>
        <taxon>Halarcobacter</taxon>
    </lineage>
</organism>
<dbReference type="InterPro" id="IPR027417">
    <property type="entry name" value="P-loop_NTPase"/>
</dbReference>
<dbReference type="AlphaFoldDB" id="A0A4Q1AY15"/>
<keyword evidence="1" id="KW-0472">Membrane</keyword>
<keyword evidence="1" id="KW-1133">Transmembrane helix</keyword>
<dbReference type="OrthoDB" id="9800070at2"/>
<gene>
    <name evidence="3" type="ORF">CP965_01995</name>
</gene>
<keyword evidence="1" id="KW-0812">Transmembrane</keyword>
<feature type="transmembrane region" description="Helical" evidence="1">
    <location>
        <begin position="215"/>
        <end position="237"/>
    </location>
</feature>